<dbReference type="InterPro" id="IPR006379">
    <property type="entry name" value="HAD-SF_hydro_IIB"/>
</dbReference>
<reference evidence="1" key="1">
    <citation type="journal article" date="2021" name="PeerJ">
        <title>Extensive microbial diversity within the chicken gut microbiome revealed by metagenomics and culture.</title>
        <authorList>
            <person name="Gilroy R."/>
            <person name="Ravi A."/>
            <person name="Getino M."/>
            <person name="Pursley I."/>
            <person name="Horton D.L."/>
            <person name="Alikhan N.F."/>
            <person name="Baker D."/>
            <person name="Gharbi K."/>
            <person name="Hall N."/>
            <person name="Watson M."/>
            <person name="Adriaenssens E.M."/>
            <person name="Foster-Nyarko E."/>
            <person name="Jarju S."/>
            <person name="Secka A."/>
            <person name="Antonio M."/>
            <person name="Oren A."/>
            <person name="Chaudhuri R.R."/>
            <person name="La Ragione R."/>
            <person name="Hildebrand F."/>
            <person name="Pallen M.J."/>
        </authorList>
    </citation>
    <scope>NUCLEOTIDE SEQUENCE</scope>
    <source>
        <strain evidence="1">421</strain>
    </source>
</reference>
<dbReference type="AlphaFoldDB" id="A0A9D1RG26"/>
<evidence type="ECO:0000313" key="2">
    <source>
        <dbReference type="Proteomes" id="UP000824205"/>
    </source>
</evidence>
<proteinExistence type="predicted"/>
<name>A0A9D1RG26_9FIRM</name>
<dbReference type="InterPro" id="IPR000150">
    <property type="entry name" value="Cof"/>
</dbReference>
<dbReference type="InterPro" id="IPR036412">
    <property type="entry name" value="HAD-like_sf"/>
</dbReference>
<dbReference type="NCBIfam" id="TIGR00099">
    <property type="entry name" value="Cof-subfamily"/>
    <property type="match status" value="1"/>
</dbReference>
<dbReference type="GO" id="GO:0016791">
    <property type="term" value="F:phosphatase activity"/>
    <property type="evidence" value="ECO:0007669"/>
    <property type="project" value="TreeGrafter"/>
</dbReference>
<evidence type="ECO:0000313" key="1">
    <source>
        <dbReference type="EMBL" id="HIW86438.1"/>
    </source>
</evidence>
<dbReference type="PROSITE" id="PS01228">
    <property type="entry name" value="COF_1"/>
    <property type="match status" value="1"/>
</dbReference>
<sequence>MIIATDLDGTLLSDSISVSSENLDAVKRLYKNGIKTVIATGRTFFEIPQKLLECEYIDYIIYSNGAAVYKRGAGAIYSNYFNPQTAAGVFRILNHAKTFIELYAKGIPLVDAAKFNERAFSRYRIDTDYLPELRRSRKPVGNLEGVIRHPGLELEMFDVFFRDMQERAECRHRIKACFPELQITTSMRNNLEIMNGGVNKGTGLLQLCRTEGFDPGSVIAVGDSKNDLPLFAAAKFGFAVSNACPELKAVSEGVICSNEEHVLCCLEEIVGKKVLV</sequence>
<dbReference type="SUPFAM" id="SSF56784">
    <property type="entry name" value="HAD-like"/>
    <property type="match status" value="1"/>
</dbReference>
<dbReference type="PANTHER" id="PTHR10000:SF8">
    <property type="entry name" value="HAD SUPERFAMILY HYDROLASE-LIKE, TYPE 3"/>
    <property type="match status" value="1"/>
</dbReference>
<gene>
    <name evidence="1" type="ORF">IAA48_08085</name>
</gene>
<dbReference type="Proteomes" id="UP000824205">
    <property type="component" value="Unassembled WGS sequence"/>
</dbReference>
<keyword evidence="1" id="KW-0378">Hydrolase</keyword>
<protein>
    <submittedName>
        <fullName evidence="1">HAD family hydrolase</fullName>
    </submittedName>
</protein>
<dbReference type="Pfam" id="PF08282">
    <property type="entry name" value="Hydrolase_3"/>
    <property type="match status" value="1"/>
</dbReference>
<organism evidence="1 2">
    <name type="scientific">Candidatus Eubacterium faecipullorum</name>
    <dbReference type="NCBI Taxonomy" id="2838571"/>
    <lineage>
        <taxon>Bacteria</taxon>
        <taxon>Bacillati</taxon>
        <taxon>Bacillota</taxon>
        <taxon>Clostridia</taxon>
        <taxon>Eubacteriales</taxon>
        <taxon>Eubacteriaceae</taxon>
        <taxon>Eubacterium</taxon>
    </lineage>
</organism>
<dbReference type="InterPro" id="IPR023214">
    <property type="entry name" value="HAD_sf"/>
</dbReference>
<dbReference type="PANTHER" id="PTHR10000">
    <property type="entry name" value="PHOSPHOSERINE PHOSPHATASE"/>
    <property type="match status" value="1"/>
</dbReference>
<dbReference type="Gene3D" id="3.40.50.1000">
    <property type="entry name" value="HAD superfamily/HAD-like"/>
    <property type="match status" value="1"/>
</dbReference>
<dbReference type="SFLD" id="SFLDS00003">
    <property type="entry name" value="Haloacid_Dehalogenase"/>
    <property type="match status" value="1"/>
</dbReference>
<reference evidence="1" key="2">
    <citation type="submission" date="2021-04" db="EMBL/GenBank/DDBJ databases">
        <authorList>
            <person name="Gilroy R."/>
        </authorList>
    </citation>
    <scope>NUCLEOTIDE SEQUENCE</scope>
    <source>
        <strain evidence="1">421</strain>
    </source>
</reference>
<dbReference type="EMBL" id="DXGE01000034">
    <property type="protein sequence ID" value="HIW86438.1"/>
    <property type="molecule type" value="Genomic_DNA"/>
</dbReference>
<dbReference type="NCBIfam" id="TIGR01484">
    <property type="entry name" value="HAD-SF-IIB"/>
    <property type="match status" value="1"/>
</dbReference>
<dbReference type="SFLD" id="SFLDG01140">
    <property type="entry name" value="C2.B:_Phosphomannomutase_and_P"/>
    <property type="match status" value="1"/>
</dbReference>
<dbReference type="GO" id="GO:0000287">
    <property type="term" value="F:magnesium ion binding"/>
    <property type="evidence" value="ECO:0007669"/>
    <property type="project" value="TreeGrafter"/>
</dbReference>
<dbReference type="GO" id="GO:0005829">
    <property type="term" value="C:cytosol"/>
    <property type="evidence" value="ECO:0007669"/>
    <property type="project" value="TreeGrafter"/>
</dbReference>
<dbReference type="Gene3D" id="3.30.1240.10">
    <property type="match status" value="1"/>
</dbReference>
<comment type="caution">
    <text evidence="1">The sequence shown here is derived from an EMBL/GenBank/DDBJ whole genome shotgun (WGS) entry which is preliminary data.</text>
</comment>
<accession>A0A9D1RG26</accession>